<organism evidence="3 4">
    <name type="scientific">Agromyces aurantiacus</name>
    <dbReference type="NCBI Taxonomy" id="165814"/>
    <lineage>
        <taxon>Bacteria</taxon>
        <taxon>Bacillati</taxon>
        <taxon>Actinomycetota</taxon>
        <taxon>Actinomycetes</taxon>
        <taxon>Micrococcales</taxon>
        <taxon>Microbacteriaceae</taxon>
        <taxon>Agromyces</taxon>
    </lineage>
</organism>
<name>A0ABV9R4R8_9MICO</name>
<evidence type="ECO:0000256" key="2">
    <source>
        <dbReference type="SAM" id="MobiDB-lite"/>
    </source>
</evidence>
<protein>
    <submittedName>
        <fullName evidence="3">Cytochrome P450</fullName>
    </submittedName>
</protein>
<gene>
    <name evidence="3" type="ORF">ACFPER_00830</name>
</gene>
<dbReference type="PANTHER" id="PTHR46696">
    <property type="entry name" value="P450, PUTATIVE (EUROFUNG)-RELATED"/>
    <property type="match status" value="1"/>
</dbReference>
<dbReference type="PROSITE" id="PS00086">
    <property type="entry name" value="CYTOCHROME_P450"/>
    <property type="match status" value="1"/>
</dbReference>
<dbReference type="SUPFAM" id="SSF48264">
    <property type="entry name" value="Cytochrome P450"/>
    <property type="match status" value="1"/>
</dbReference>
<feature type="region of interest" description="Disordered" evidence="2">
    <location>
        <begin position="11"/>
        <end position="42"/>
    </location>
</feature>
<proteinExistence type="inferred from homology"/>
<dbReference type="EMBL" id="JBHSJC010000001">
    <property type="protein sequence ID" value="MFC4827315.1"/>
    <property type="molecule type" value="Genomic_DNA"/>
</dbReference>
<accession>A0ABV9R4R8</accession>
<dbReference type="PANTHER" id="PTHR46696:SF1">
    <property type="entry name" value="CYTOCHROME P450 YJIB-RELATED"/>
    <property type="match status" value="1"/>
</dbReference>
<reference evidence="4" key="1">
    <citation type="journal article" date="2019" name="Int. J. Syst. Evol. Microbiol.">
        <title>The Global Catalogue of Microorganisms (GCM) 10K type strain sequencing project: providing services to taxonomists for standard genome sequencing and annotation.</title>
        <authorList>
            <consortium name="The Broad Institute Genomics Platform"/>
            <consortium name="The Broad Institute Genome Sequencing Center for Infectious Disease"/>
            <person name="Wu L."/>
            <person name="Ma J."/>
        </authorList>
    </citation>
    <scope>NUCLEOTIDE SEQUENCE [LARGE SCALE GENOMIC DNA]</scope>
    <source>
        <strain evidence="4">CGMCC 1.12192</strain>
    </source>
</reference>
<dbReference type="InterPro" id="IPR017972">
    <property type="entry name" value="Cyt_P450_CS"/>
</dbReference>
<dbReference type="InterPro" id="IPR002397">
    <property type="entry name" value="Cyt_P450_B"/>
</dbReference>
<dbReference type="InterPro" id="IPR036396">
    <property type="entry name" value="Cyt_P450_sf"/>
</dbReference>
<comment type="similarity">
    <text evidence="1">Belongs to the cytochrome P450 family.</text>
</comment>
<dbReference type="Proteomes" id="UP001595960">
    <property type="component" value="Unassembled WGS sequence"/>
</dbReference>
<dbReference type="RefSeq" id="WP_307835066.1">
    <property type="nucleotide sequence ID" value="NZ_JAFBBW010000001.1"/>
</dbReference>
<evidence type="ECO:0000313" key="3">
    <source>
        <dbReference type="EMBL" id="MFC4827315.1"/>
    </source>
</evidence>
<keyword evidence="4" id="KW-1185">Reference proteome</keyword>
<dbReference type="CDD" id="cd00302">
    <property type="entry name" value="cytochrome_P450"/>
    <property type="match status" value="1"/>
</dbReference>
<evidence type="ECO:0000313" key="4">
    <source>
        <dbReference type="Proteomes" id="UP001595960"/>
    </source>
</evidence>
<dbReference type="PRINTS" id="PR00359">
    <property type="entry name" value="BP450"/>
</dbReference>
<comment type="caution">
    <text evidence="3">The sequence shown here is derived from an EMBL/GenBank/DDBJ whole genome shotgun (WGS) entry which is preliminary data.</text>
</comment>
<sequence length="431" mass="45210">MVIAVRSGAAPAGAGPAAAPTAAPAPATAAAEPTAAEPTATAARATRWEERVMRAAHPVAYPLLCAIRRPVVRVPRLGVVVTDAALLRGVLVDPSAFAKNGPGAPSDLWTPVLGPRVLLNMEGAEHAELRRRLAPLFTPAAVDDLVDRTLAAPYAALTERLAAGGTVELVDAARRYASAVISTLVGLPPDVVDDRLFRRIATVTGAVRLSRPRMTPAQVRHARGVMSELTVHAARAWHEGDPATVPGRMRTLGLDEEESLGAVGAFVLTGTETLVAYLPRLVCLLHDTGWLERLAADRTPIDAAISEGLRVTTPSPVMLRSTLRETTIGEVAVRHGDRIILATFLANRVAPGFDPVGHPAASLRRLWFGAGAHFCLGAPLAMAQVRGLVDAVLDAASVRPLAVRSRRVARGVLIPGYASVGLGPVSRVPGR</sequence>
<dbReference type="Gene3D" id="1.10.630.10">
    <property type="entry name" value="Cytochrome P450"/>
    <property type="match status" value="1"/>
</dbReference>
<evidence type="ECO:0000256" key="1">
    <source>
        <dbReference type="ARBA" id="ARBA00010617"/>
    </source>
</evidence>